<evidence type="ECO:0000313" key="2">
    <source>
        <dbReference type="Proteomes" id="UP000033947"/>
    </source>
</evidence>
<sequence length="375" mass="43562">MNYINRDISLITGKKNLEHLYTFKNFPVFMGCTDNPTNKDIKADMSFSICKDTGIIQLDKLLPLDVVYQNQHNDGVGKIWQDHYLAFSKFLGEFEPKKILEIGGANDFVANNFLNDNPDSEWTVVEPHPQFVGNKKIKVIKDWFDESFEIDEEIDTVIHSHVLEHTYDPVSFINHISSFLKVGQKHIFTFPNMVQQLSKKYTNCLNFEHTAFLAEPFVDYILEKSGFKIIKKHYFQDHSIFYSTEKGQTNASFSISNKYSEYKKLFTEYIDYHVKLICEINTQINNFDGDVYLFGAHIFSQYLLKFGLNQRKMCGVLDNSESKMAKRLYGTNLIVLNPEIIRGKNNVAVILKIGAYRDEVFRQLKDINPNVTIFE</sequence>
<accession>A0A0G0VMP5</accession>
<dbReference type="Pfam" id="PF13489">
    <property type="entry name" value="Methyltransf_23"/>
    <property type="match status" value="1"/>
</dbReference>
<proteinExistence type="predicted"/>
<comment type="caution">
    <text evidence="1">The sequence shown here is derived from an EMBL/GenBank/DDBJ whole genome shotgun (WGS) entry which is preliminary data.</text>
</comment>
<dbReference type="InterPro" id="IPR029063">
    <property type="entry name" value="SAM-dependent_MTases_sf"/>
</dbReference>
<evidence type="ECO:0000313" key="1">
    <source>
        <dbReference type="EMBL" id="KKS02250.1"/>
    </source>
</evidence>
<dbReference type="Gene3D" id="3.40.50.720">
    <property type="entry name" value="NAD(P)-binding Rossmann-like Domain"/>
    <property type="match status" value="1"/>
</dbReference>
<dbReference type="EMBL" id="LCBB01000016">
    <property type="protein sequence ID" value="KKS02250.1"/>
    <property type="molecule type" value="Genomic_DNA"/>
</dbReference>
<dbReference type="AlphaFoldDB" id="A0A0G0VMP5"/>
<dbReference type="Gene3D" id="3.40.50.150">
    <property type="entry name" value="Vaccinia Virus protein VP39"/>
    <property type="match status" value="1"/>
</dbReference>
<protein>
    <recommendedName>
        <fullName evidence="3">C-methyltransferase domain-containing protein</fullName>
    </recommendedName>
</protein>
<evidence type="ECO:0008006" key="3">
    <source>
        <dbReference type="Google" id="ProtNLM"/>
    </source>
</evidence>
<dbReference type="Proteomes" id="UP000033947">
    <property type="component" value="Unassembled WGS sequence"/>
</dbReference>
<reference evidence="1 2" key="1">
    <citation type="journal article" date="2015" name="Nature">
        <title>rRNA introns, odd ribosomes, and small enigmatic genomes across a large radiation of phyla.</title>
        <authorList>
            <person name="Brown C.T."/>
            <person name="Hug L.A."/>
            <person name="Thomas B.C."/>
            <person name="Sharon I."/>
            <person name="Castelle C.J."/>
            <person name="Singh A."/>
            <person name="Wilkins M.J."/>
            <person name="Williams K.H."/>
            <person name="Banfield J.F."/>
        </authorList>
    </citation>
    <scope>NUCLEOTIDE SEQUENCE [LARGE SCALE GENOMIC DNA]</scope>
</reference>
<organism evidence="1 2">
    <name type="scientific">candidate division WWE3 bacterium GW2011_GWC2_41_23</name>
    <dbReference type="NCBI Taxonomy" id="1619123"/>
    <lineage>
        <taxon>Bacteria</taxon>
        <taxon>Katanobacteria</taxon>
    </lineage>
</organism>
<gene>
    <name evidence="1" type="ORF">UU55_C0016G0011</name>
</gene>
<dbReference type="SUPFAM" id="SSF53335">
    <property type="entry name" value="S-adenosyl-L-methionine-dependent methyltransferases"/>
    <property type="match status" value="1"/>
</dbReference>
<name>A0A0G0VMP5_UNCKA</name>